<sequence>MILIFLSVLAILGGTLGQRNPNPCEGVTGTDTFVNDYTSCADYFWCNNDVAINAGPCPDGFIFNGDSQTCVFGDVCDECPTDGTTLAVGLAGDTTCTFWQWCSAGVRSNDTEQCNTPLLFNRGLGLCDLAESVNCVTGGPGVTPSCPPTGIVDIEAPPGCNTFFVCIDGDNDGIVRNCTSDLHFNPQIGNCDLPENRVPLCEDPAAAFRYVPTVLVEY</sequence>
<evidence type="ECO:0000313" key="3">
    <source>
        <dbReference type="EMBL" id="CRK93155.1"/>
    </source>
</evidence>
<dbReference type="PROSITE" id="PS50940">
    <property type="entry name" value="CHIT_BIND_II"/>
    <property type="match status" value="2"/>
</dbReference>
<feature type="chain" id="PRO_5009619076" evidence="1">
    <location>
        <begin position="18"/>
        <end position="218"/>
    </location>
</feature>
<feature type="signal peptide" evidence="1">
    <location>
        <begin position="1"/>
        <end position="17"/>
    </location>
</feature>
<protein>
    <submittedName>
        <fullName evidence="3">CLUMA_CG006557, isoform A</fullName>
    </submittedName>
</protein>
<dbReference type="SUPFAM" id="SSF57625">
    <property type="entry name" value="Invertebrate chitin-binding proteins"/>
    <property type="match status" value="2"/>
</dbReference>
<proteinExistence type="predicted"/>
<gene>
    <name evidence="3" type="ORF">CLUMA_CG006557</name>
</gene>
<feature type="domain" description="Chitin-binding type-2" evidence="2">
    <location>
        <begin position="21"/>
        <end position="78"/>
    </location>
</feature>
<reference evidence="3 4" key="1">
    <citation type="submission" date="2015-04" db="EMBL/GenBank/DDBJ databases">
        <authorList>
            <person name="Syromyatnikov M.Y."/>
            <person name="Popov V.N."/>
        </authorList>
    </citation>
    <scope>NUCLEOTIDE SEQUENCE [LARGE SCALE GENOMIC DNA]</scope>
</reference>
<evidence type="ECO:0000256" key="1">
    <source>
        <dbReference type="SAM" id="SignalP"/>
    </source>
</evidence>
<dbReference type="Gene3D" id="2.170.140.10">
    <property type="entry name" value="Chitin binding domain"/>
    <property type="match status" value="2"/>
</dbReference>
<dbReference type="InterPro" id="IPR036508">
    <property type="entry name" value="Chitin-bd_dom_sf"/>
</dbReference>
<keyword evidence="1" id="KW-0732">Signal</keyword>
<evidence type="ECO:0000259" key="2">
    <source>
        <dbReference type="PROSITE" id="PS50940"/>
    </source>
</evidence>
<dbReference type="InterPro" id="IPR002557">
    <property type="entry name" value="Chitin-bd_dom"/>
</dbReference>
<dbReference type="Proteomes" id="UP000183832">
    <property type="component" value="Unassembled WGS sequence"/>
</dbReference>
<dbReference type="GO" id="GO:0008061">
    <property type="term" value="F:chitin binding"/>
    <property type="evidence" value="ECO:0007669"/>
    <property type="project" value="InterPro"/>
</dbReference>
<dbReference type="AlphaFoldDB" id="A0A1J1HYX0"/>
<dbReference type="SMART" id="SM00494">
    <property type="entry name" value="ChtBD2"/>
    <property type="match status" value="3"/>
</dbReference>
<dbReference type="STRING" id="568069.A0A1J1HYX0"/>
<evidence type="ECO:0000313" key="4">
    <source>
        <dbReference type="Proteomes" id="UP000183832"/>
    </source>
</evidence>
<accession>A0A1J1HYX0</accession>
<keyword evidence="4" id="KW-1185">Reference proteome</keyword>
<feature type="domain" description="Chitin-binding type-2" evidence="2">
    <location>
        <begin position="143"/>
        <end position="203"/>
    </location>
</feature>
<dbReference type="GO" id="GO:0005576">
    <property type="term" value="C:extracellular region"/>
    <property type="evidence" value="ECO:0007669"/>
    <property type="project" value="InterPro"/>
</dbReference>
<dbReference type="OrthoDB" id="7715901at2759"/>
<dbReference type="Pfam" id="PF01607">
    <property type="entry name" value="CBM_14"/>
    <property type="match status" value="2"/>
</dbReference>
<name>A0A1J1HYX0_9DIPT</name>
<dbReference type="EMBL" id="CVRI01000036">
    <property type="protein sequence ID" value="CRK93155.1"/>
    <property type="molecule type" value="Genomic_DNA"/>
</dbReference>
<organism evidence="3 4">
    <name type="scientific">Clunio marinus</name>
    <dbReference type="NCBI Taxonomy" id="568069"/>
    <lineage>
        <taxon>Eukaryota</taxon>
        <taxon>Metazoa</taxon>
        <taxon>Ecdysozoa</taxon>
        <taxon>Arthropoda</taxon>
        <taxon>Hexapoda</taxon>
        <taxon>Insecta</taxon>
        <taxon>Pterygota</taxon>
        <taxon>Neoptera</taxon>
        <taxon>Endopterygota</taxon>
        <taxon>Diptera</taxon>
        <taxon>Nematocera</taxon>
        <taxon>Chironomoidea</taxon>
        <taxon>Chironomidae</taxon>
        <taxon>Clunio</taxon>
    </lineage>
</organism>